<dbReference type="RefSeq" id="WP_013864442.1">
    <property type="nucleotide sequence ID" value="NC_015635.1"/>
</dbReference>
<dbReference type="eggNOG" id="COG5340">
    <property type="taxonomic scope" value="Bacteria"/>
</dbReference>
<dbReference type="OrthoDB" id="3192636at2"/>
<keyword evidence="2" id="KW-1185">Reference proteome</keyword>
<organism evidence="1 2">
    <name type="scientific">Microlunatus phosphovorus (strain ATCC 700054 / DSM 10555 / JCM 9379 / NBRC 101784 / NCIMB 13414 / VKM Ac-1990 / NM-1)</name>
    <dbReference type="NCBI Taxonomy" id="1032480"/>
    <lineage>
        <taxon>Bacteria</taxon>
        <taxon>Bacillati</taxon>
        <taxon>Actinomycetota</taxon>
        <taxon>Actinomycetes</taxon>
        <taxon>Propionibacteriales</taxon>
        <taxon>Propionibacteriaceae</taxon>
        <taxon>Microlunatus</taxon>
    </lineage>
</organism>
<dbReference type="Proteomes" id="UP000007947">
    <property type="component" value="Chromosome"/>
</dbReference>
<reference evidence="1 2" key="1">
    <citation type="submission" date="2011-05" db="EMBL/GenBank/DDBJ databases">
        <title>Whole genome sequence of Microlunatus phosphovorus NM-1.</title>
        <authorList>
            <person name="Hosoyama A."/>
            <person name="Sasaki K."/>
            <person name="Harada T."/>
            <person name="Igarashi R."/>
            <person name="Kawakoshi A."/>
            <person name="Sasagawa M."/>
            <person name="Fukada J."/>
            <person name="Nakamura S."/>
            <person name="Katano Y."/>
            <person name="Hanada S."/>
            <person name="Kamagata Y."/>
            <person name="Nakamura N."/>
            <person name="Yamazaki S."/>
            <person name="Fujita N."/>
        </authorList>
    </citation>
    <scope>NUCLEOTIDE SEQUENCE [LARGE SCALE GENOMIC DNA]</scope>
    <source>
        <strain evidence="2">ATCC 700054 / DSM 10555 / JCM 9379 / NBRC 101784 / NCIMB 13414 / VKM Ac-1990 / NM-1</strain>
    </source>
</reference>
<dbReference type="HOGENOM" id="CLU_2700644_0_0_11"/>
<dbReference type="AlphaFoldDB" id="F5XND9"/>
<protein>
    <submittedName>
        <fullName evidence="1">Uncharacterized protein</fullName>
    </submittedName>
</protein>
<gene>
    <name evidence="1" type="ordered locus">MLP_35750</name>
</gene>
<sequence>MTLGKQRRLRREGGHRYKVHYEDLSPEQIGWWEEVPTATPARAIAQCISHGTPTYILRQALERGRQQGAHHQA</sequence>
<evidence type="ECO:0000313" key="2">
    <source>
        <dbReference type="Proteomes" id="UP000007947"/>
    </source>
</evidence>
<evidence type="ECO:0000313" key="1">
    <source>
        <dbReference type="EMBL" id="BAK36589.1"/>
    </source>
</evidence>
<name>F5XND9_MICPN</name>
<dbReference type="KEGG" id="mph:MLP_35750"/>
<proteinExistence type="predicted"/>
<dbReference type="EMBL" id="AP012204">
    <property type="protein sequence ID" value="BAK36589.1"/>
    <property type="molecule type" value="Genomic_DNA"/>
</dbReference>
<accession>F5XND9</accession>